<comment type="caution">
    <text evidence="4">The sequence shown here is derived from an EMBL/GenBank/DDBJ whole genome shotgun (WGS) entry which is preliminary data.</text>
</comment>
<organism evidence="4 5">
    <name type="scientific">Nocardia jiangxiensis</name>
    <dbReference type="NCBI Taxonomy" id="282685"/>
    <lineage>
        <taxon>Bacteria</taxon>
        <taxon>Bacillati</taxon>
        <taxon>Actinomycetota</taxon>
        <taxon>Actinomycetes</taxon>
        <taxon>Mycobacteriales</taxon>
        <taxon>Nocardiaceae</taxon>
        <taxon>Nocardia</taxon>
    </lineage>
</organism>
<feature type="domain" description="CMP/dCMP-type deaminase" evidence="3">
    <location>
        <begin position="17"/>
        <end position="142"/>
    </location>
</feature>
<keyword evidence="4" id="KW-0378">Hydrolase</keyword>
<keyword evidence="2" id="KW-0862">Zinc</keyword>
<name>A0ABW6S8L8_9NOCA</name>
<dbReference type="EMBL" id="JBIAQY010000014">
    <property type="protein sequence ID" value="MFF3572606.1"/>
    <property type="molecule type" value="Genomic_DNA"/>
</dbReference>
<evidence type="ECO:0000256" key="2">
    <source>
        <dbReference type="ARBA" id="ARBA00022833"/>
    </source>
</evidence>
<dbReference type="Gene3D" id="3.40.140.10">
    <property type="entry name" value="Cytidine Deaminase, domain 2"/>
    <property type="match status" value="1"/>
</dbReference>
<evidence type="ECO:0000313" key="4">
    <source>
        <dbReference type="EMBL" id="MFF3572606.1"/>
    </source>
</evidence>
<gene>
    <name evidence="4" type="ORF">ACFYXQ_33045</name>
</gene>
<dbReference type="InterPro" id="IPR002125">
    <property type="entry name" value="CMP_dCMP_dom"/>
</dbReference>
<dbReference type="InterPro" id="IPR016192">
    <property type="entry name" value="APOBEC/CMP_deaminase_Zn-bd"/>
</dbReference>
<evidence type="ECO:0000256" key="1">
    <source>
        <dbReference type="ARBA" id="ARBA00022723"/>
    </source>
</evidence>
<dbReference type="GO" id="GO:0052717">
    <property type="term" value="F:tRNA-specific adenosine-34 deaminase activity"/>
    <property type="evidence" value="ECO:0007669"/>
    <property type="project" value="UniProtKB-EC"/>
</dbReference>
<proteinExistence type="predicted"/>
<dbReference type="PROSITE" id="PS51747">
    <property type="entry name" value="CYT_DCMP_DEAMINASES_2"/>
    <property type="match status" value="1"/>
</dbReference>
<dbReference type="CDD" id="cd01285">
    <property type="entry name" value="nucleoside_deaminase"/>
    <property type="match status" value="1"/>
</dbReference>
<dbReference type="PROSITE" id="PS00903">
    <property type="entry name" value="CYT_DCMP_DEAMINASES_1"/>
    <property type="match status" value="1"/>
</dbReference>
<protein>
    <submittedName>
        <fullName evidence="4">Nucleoside deaminase</fullName>
        <ecNumber evidence="4">3.5.4.33</ecNumber>
    </submittedName>
</protein>
<evidence type="ECO:0000313" key="5">
    <source>
        <dbReference type="Proteomes" id="UP001601992"/>
    </source>
</evidence>
<dbReference type="RefSeq" id="WP_051194467.1">
    <property type="nucleotide sequence ID" value="NZ_JBIAQY010000014.1"/>
</dbReference>
<evidence type="ECO:0000259" key="3">
    <source>
        <dbReference type="PROSITE" id="PS51747"/>
    </source>
</evidence>
<dbReference type="InterPro" id="IPR016193">
    <property type="entry name" value="Cytidine_deaminase-like"/>
</dbReference>
<dbReference type="PANTHER" id="PTHR11079:SF202">
    <property type="entry name" value="TRNA-SPECIFIC ADENOSINE DEAMINASE"/>
    <property type="match status" value="1"/>
</dbReference>
<reference evidence="4 5" key="1">
    <citation type="submission" date="2024-10" db="EMBL/GenBank/DDBJ databases">
        <title>The Natural Products Discovery Center: Release of the First 8490 Sequenced Strains for Exploring Actinobacteria Biosynthetic Diversity.</title>
        <authorList>
            <person name="Kalkreuter E."/>
            <person name="Kautsar S.A."/>
            <person name="Yang D."/>
            <person name="Bader C.D."/>
            <person name="Teijaro C.N."/>
            <person name="Fluegel L."/>
            <person name="Davis C.M."/>
            <person name="Simpson J.R."/>
            <person name="Lauterbach L."/>
            <person name="Steele A.D."/>
            <person name="Gui C."/>
            <person name="Meng S."/>
            <person name="Li G."/>
            <person name="Viehrig K."/>
            <person name="Ye F."/>
            <person name="Su P."/>
            <person name="Kiefer A.F."/>
            <person name="Nichols A."/>
            <person name="Cepeda A.J."/>
            <person name="Yan W."/>
            <person name="Fan B."/>
            <person name="Jiang Y."/>
            <person name="Adhikari A."/>
            <person name="Zheng C.-J."/>
            <person name="Schuster L."/>
            <person name="Cowan T.M."/>
            <person name="Smanski M.J."/>
            <person name="Chevrette M.G."/>
            <person name="De Carvalho L.P.S."/>
            <person name="Shen B."/>
        </authorList>
    </citation>
    <scope>NUCLEOTIDE SEQUENCE [LARGE SCALE GENOMIC DNA]</scope>
    <source>
        <strain evidence="4 5">NPDC002593</strain>
    </source>
</reference>
<dbReference type="Proteomes" id="UP001601992">
    <property type="component" value="Unassembled WGS sequence"/>
</dbReference>
<dbReference type="SUPFAM" id="SSF53927">
    <property type="entry name" value="Cytidine deaminase-like"/>
    <property type="match status" value="1"/>
</dbReference>
<keyword evidence="5" id="KW-1185">Reference proteome</keyword>
<dbReference type="PANTHER" id="PTHR11079">
    <property type="entry name" value="CYTOSINE DEAMINASE FAMILY MEMBER"/>
    <property type="match status" value="1"/>
</dbReference>
<sequence>MSAPAGSPPPSETPTAARDLEHLRHAIRLSAEAVADGNHPFGAVLAGPDGTVLSEAKNTVVTDHDCTGHAETNLVRLAGHAYTPEFLRGTTLYTSTEPCAMCAGAIYWCGIGRVVFGLAEQDLLRLTGSHPDNLTMALPCREVFARGQRQIEVVGPLLAEEAARAHGGFWAAE</sequence>
<dbReference type="Pfam" id="PF00383">
    <property type="entry name" value="dCMP_cyt_deam_1"/>
    <property type="match status" value="1"/>
</dbReference>
<dbReference type="EC" id="3.5.4.33" evidence="4"/>
<keyword evidence="1" id="KW-0479">Metal-binding</keyword>
<accession>A0ABW6S8L8</accession>